<evidence type="ECO:0000313" key="9">
    <source>
        <dbReference type="Proteomes" id="UP000053283"/>
    </source>
</evidence>
<dbReference type="InterPro" id="IPR001841">
    <property type="entry name" value="Znf_RING"/>
</dbReference>
<dbReference type="InterPro" id="IPR013010">
    <property type="entry name" value="Znf_SIAH"/>
</dbReference>
<dbReference type="Gene3D" id="2.30.42.10">
    <property type="match status" value="1"/>
</dbReference>
<dbReference type="Pfam" id="PF00595">
    <property type="entry name" value="PDZ"/>
    <property type="match status" value="1"/>
</dbReference>
<evidence type="ECO:0000256" key="2">
    <source>
        <dbReference type="ARBA" id="ARBA00022771"/>
    </source>
</evidence>
<keyword evidence="3" id="KW-0862">Zinc</keyword>
<sequence>MGFELDRFNGDVDPDFKCNLCNKVLEDPLTTPCGHVFCAGCVLPWVVQQGSCPVNCQRISTKELNHVLPLKSLILKLDIKCDNHARGCEAVLPLQHLGEHAETCDFSPAKCRNRGCRQVLNLRDVEAHMRERCEARAPRPCKCACCIVSSSTFYQIYGYSWPSRLCSFSAVLQKAVIQFSEAVPNLKKAGRCHVTTDLWSSGQSITCLSQHFGQLSNTNSFSLPRSQRSTIRKLASLCTGEFFKRPMGEETKALTLVLHRDSGSLGFNIIGGRPCVDNQDGSSSEGIFVSKIVDTGPAAKEGGLQIHDRIIEV</sequence>
<evidence type="ECO:0000256" key="1">
    <source>
        <dbReference type="ARBA" id="ARBA00022723"/>
    </source>
</evidence>
<dbReference type="Gene3D" id="3.30.40.10">
    <property type="entry name" value="Zinc/RING finger domain, C3HC4 (zinc finger)"/>
    <property type="match status" value="2"/>
</dbReference>
<dbReference type="SUPFAM" id="SSF57850">
    <property type="entry name" value="RING/U-box"/>
    <property type="match status" value="1"/>
</dbReference>
<evidence type="ECO:0000259" key="5">
    <source>
        <dbReference type="PROSITE" id="PS50089"/>
    </source>
</evidence>
<feature type="domain" description="SIAH-type" evidence="7">
    <location>
        <begin position="76"/>
        <end position="134"/>
    </location>
</feature>
<feature type="domain" description="PDZ" evidence="6">
    <location>
        <begin position="255"/>
        <end position="313"/>
    </location>
</feature>
<dbReference type="Pfam" id="PF13923">
    <property type="entry name" value="zf-C3HC4_2"/>
    <property type="match status" value="1"/>
</dbReference>
<proteinExistence type="predicted"/>
<dbReference type="InterPro" id="IPR036034">
    <property type="entry name" value="PDZ_sf"/>
</dbReference>
<dbReference type="GO" id="GO:0043122">
    <property type="term" value="P:regulation of canonical NF-kappaB signal transduction"/>
    <property type="evidence" value="ECO:0007669"/>
    <property type="project" value="TreeGrafter"/>
</dbReference>
<dbReference type="GO" id="GO:0008270">
    <property type="term" value="F:zinc ion binding"/>
    <property type="evidence" value="ECO:0007669"/>
    <property type="project" value="UniProtKB-KW"/>
</dbReference>
<accession>A0A091VIR0</accession>
<name>A0A091VIR0_NIPNI</name>
<dbReference type="SUPFAM" id="SSF50156">
    <property type="entry name" value="PDZ domain-like"/>
    <property type="match status" value="1"/>
</dbReference>
<dbReference type="PROSITE" id="PS50106">
    <property type="entry name" value="PDZ"/>
    <property type="match status" value="1"/>
</dbReference>
<dbReference type="EMBL" id="KL411008">
    <property type="protein sequence ID" value="KFR02353.1"/>
    <property type="molecule type" value="Genomic_DNA"/>
</dbReference>
<keyword evidence="1" id="KW-0479">Metal-binding</keyword>
<dbReference type="SMART" id="SM00504">
    <property type="entry name" value="Ubox"/>
    <property type="match status" value="1"/>
</dbReference>
<dbReference type="InterPro" id="IPR003613">
    <property type="entry name" value="Ubox_domain"/>
</dbReference>
<keyword evidence="2 4" id="KW-0863">Zinc-finger</keyword>
<evidence type="ECO:0000259" key="7">
    <source>
        <dbReference type="PROSITE" id="PS51081"/>
    </source>
</evidence>
<dbReference type="InterPro" id="IPR017907">
    <property type="entry name" value="Znf_RING_CS"/>
</dbReference>
<dbReference type="SMART" id="SM00184">
    <property type="entry name" value="RING"/>
    <property type="match status" value="1"/>
</dbReference>
<evidence type="ECO:0000313" key="8">
    <source>
        <dbReference type="EMBL" id="KFR02353.1"/>
    </source>
</evidence>
<organism evidence="8 9">
    <name type="scientific">Nipponia nippon</name>
    <name type="common">Crested ibis</name>
    <name type="synonym">Ibis nippon</name>
    <dbReference type="NCBI Taxonomy" id="128390"/>
    <lineage>
        <taxon>Eukaryota</taxon>
        <taxon>Metazoa</taxon>
        <taxon>Chordata</taxon>
        <taxon>Craniata</taxon>
        <taxon>Vertebrata</taxon>
        <taxon>Euteleostomi</taxon>
        <taxon>Archelosauria</taxon>
        <taxon>Archosauria</taxon>
        <taxon>Dinosauria</taxon>
        <taxon>Saurischia</taxon>
        <taxon>Theropoda</taxon>
        <taxon>Coelurosauria</taxon>
        <taxon>Aves</taxon>
        <taxon>Neognathae</taxon>
        <taxon>Neoaves</taxon>
        <taxon>Aequornithes</taxon>
        <taxon>Pelecaniformes</taxon>
        <taxon>Threskiornithidae</taxon>
        <taxon>Nipponia</taxon>
    </lineage>
</organism>
<feature type="domain" description="RING-type" evidence="5">
    <location>
        <begin position="18"/>
        <end position="54"/>
    </location>
</feature>
<evidence type="ECO:0000256" key="4">
    <source>
        <dbReference type="PROSITE-ProRule" id="PRU00455"/>
    </source>
</evidence>
<dbReference type="SUPFAM" id="SSF49599">
    <property type="entry name" value="TRAF domain-like"/>
    <property type="match status" value="1"/>
</dbReference>
<dbReference type="AlphaFoldDB" id="A0A091VIR0"/>
<dbReference type="FunFam" id="3.30.40.10:FF:000214">
    <property type="entry name" value="E3 ubiquitin-protein ligase PDZRN3 isoform X1"/>
    <property type="match status" value="1"/>
</dbReference>
<keyword evidence="9" id="KW-1185">Reference proteome</keyword>
<evidence type="ECO:0000259" key="6">
    <source>
        <dbReference type="PROSITE" id="PS50106"/>
    </source>
</evidence>
<dbReference type="GO" id="GO:0016567">
    <property type="term" value="P:protein ubiquitination"/>
    <property type="evidence" value="ECO:0007669"/>
    <property type="project" value="InterPro"/>
</dbReference>
<dbReference type="PROSITE" id="PS50089">
    <property type="entry name" value="ZF_RING_2"/>
    <property type="match status" value="1"/>
</dbReference>
<dbReference type="STRING" id="128390.A0A091VIR0"/>
<feature type="non-terminal residue" evidence="8">
    <location>
        <position position="313"/>
    </location>
</feature>
<dbReference type="PANTHER" id="PTHR10131:SF157">
    <property type="entry name" value="RECEPTOR-ASSOCIATED FACTOR, PUTATIVE-RELATED"/>
    <property type="match status" value="1"/>
</dbReference>
<protein>
    <submittedName>
        <fullName evidence="8">E3 ubiquitin-protein ligase PDZRN3</fullName>
    </submittedName>
</protein>
<gene>
    <name evidence="8" type="ORF">Y956_14427</name>
</gene>
<dbReference type="InterPro" id="IPR013083">
    <property type="entry name" value="Znf_RING/FYVE/PHD"/>
</dbReference>
<dbReference type="GO" id="GO:0004842">
    <property type="term" value="F:ubiquitin-protein transferase activity"/>
    <property type="evidence" value="ECO:0007669"/>
    <property type="project" value="InterPro"/>
</dbReference>
<dbReference type="PROSITE" id="PS51081">
    <property type="entry name" value="ZF_SIAH"/>
    <property type="match status" value="1"/>
</dbReference>
<reference evidence="8 9" key="1">
    <citation type="submission" date="2014-04" db="EMBL/GenBank/DDBJ databases">
        <title>Genome evolution of avian class.</title>
        <authorList>
            <person name="Zhang G."/>
            <person name="Li C."/>
        </authorList>
    </citation>
    <scope>NUCLEOTIDE SEQUENCE [LARGE SCALE GENOMIC DNA]</scope>
    <source>
        <strain evidence="8">BGI_Y956</strain>
    </source>
</reference>
<dbReference type="PANTHER" id="PTHR10131">
    <property type="entry name" value="TNF RECEPTOR ASSOCIATED FACTOR"/>
    <property type="match status" value="1"/>
</dbReference>
<evidence type="ECO:0000256" key="3">
    <source>
        <dbReference type="ARBA" id="ARBA00022833"/>
    </source>
</evidence>
<dbReference type="InterPro" id="IPR001478">
    <property type="entry name" value="PDZ"/>
</dbReference>
<dbReference type="Proteomes" id="UP000053283">
    <property type="component" value="Unassembled WGS sequence"/>
</dbReference>
<dbReference type="PROSITE" id="PS00518">
    <property type="entry name" value="ZF_RING_1"/>
    <property type="match status" value="1"/>
</dbReference>